<dbReference type="InterPro" id="IPR050319">
    <property type="entry name" value="ABC_transp_ATP-bind"/>
</dbReference>
<dbReference type="GO" id="GO:0055085">
    <property type="term" value="P:transmembrane transport"/>
    <property type="evidence" value="ECO:0007669"/>
    <property type="project" value="UniProtKB-ARBA"/>
</dbReference>
<feature type="domain" description="ABC transporter" evidence="5">
    <location>
        <begin position="33"/>
        <end position="279"/>
    </location>
</feature>
<evidence type="ECO:0000256" key="2">
    <source>
        <dbReference type="ARBA" id="ARBA00022448"/>
    </source>
</evidence>
<organism evidence="6 7">
    <name type="scientific">Yinghuangia soli</name>
    <dbReference type="NCBI Taxonomy" id="2908204"/>
    <lineage>
        <taxon>Bacteria</taxon>
        <taxon>Bacillati</taxon>
        <taxon>Actinomycetota</taxon>
        <taxon>Actinomycetes</taxon>
        <taxon>Kitasatosporales</taxon>
        <taxon>Streptomycetaceae</taxon>
        <taxon>Yinghuangia</taxon>
    </lineage>
</organism>
<dbReference type="InterPro" id="IPR003439">
    <property type="entry name" value="ABC_transporter-like_ATP-bd"/>
</dbReference>
<dbReference type="InterPro" id="IPR027417">
    <property type="entry name" value="P-loop_NTPase"/>
</dbReference>
<sequence>MNETASLPTAETATETAPEPLLSARGLRRTYRLPRRRLLRPAPVRQALRGVDLEVREGGSLGIVGESGAGKSTLIRLLLGLDRADAGQVLYRGREVAGGGRPRDLAWFRREVQFVPQDPLGSLDPRMRVRDIVAEPLECLADASTAADGKAGRDRRIDEVLHAVGLDAADVRRRYPHEFSGGQRQRIAIARALAPRPRLLIADEPVSALDVSVRVQVLDLLRDLTARLGLALVLVSHDLGVVQLLCEEVLVLKDGRVEEQGPAEAVLRAPRSGYTRELLASVPSLAADPVSAPRYGPTR</sequence>
<dbReference type="EMBL" id="JAKFHA010000003">
    <property type="protein sequence ID" value="MCF2527301.1"/>
    <property type="molecule type" value="Genomic_DNA"/>
</dbReference>
<evidence type="ECO:0000313" key="6">
    <source>
        <dbReference type="EMBL" id="MCF2527301.1"/>
    </source>
</evidence>
<comment type="caution">
    <text evidence="6">The sequence shown here is derived from an EMBL/GenBank/DDBJ whole genome shotgun (WGS) entry which is preliminary data.</text>
</comment>
<evidence type="ECO:0000256" key="1">
    <source>
        <dbReference type="ARBA" id="ARBA00005417"/>
    </source>
</evidence>
<dbReference type="GO" id="GO:0005524">
    <property type="term" value="F:ATP binding"/>
    <property type="evidence" value="ECO:0007669"/>
    <property type="project" value="UniProtKB-KW"/>
</dbReference>
<accession>A0AA41PY27</accession>
<protein>
    <submittedName>
        <fullName evidence="6">ATP-binding cassette domain-containing protein</fullName>
    </submittedName>
</protein>
<dbReference type="PANTHER" id="PTHR43776">
    <property type="entry name" value="TRANSPORT ATP-BINDING PROTEIN"/>
    <property type="match status" value="1"/>
</dbReference>
<dbReference type="CDD" id="cd03257">
    <property type="entry name" value="ABC_NikE_OppD_transporters"/>
    <property type="match status" value="1"/>
</dbReference>
<dbReference type="Gene3D" id="3.40.50.300">
    <property type="entry name" value="P-loop containing nucleotide triphosphate hydrolases"/>
    <property type="match status" value="1"/>
</dbReference>
<name>A0AA41PY27_9ACTN</name>
<proteinExistence type="inferred from homology"/>
<dbReference type="GO" id="GO:0016887">
    <property type="term" value="F:ATP hydrolysis activity"/>
    <property type="evidence" value="ECO:0007669"/>
    <property type="project" value="InterPro"/>
</dbReference>
<gene>
    <name evidence="6" type="ORF">LZ495_08755</name>
</gene>
<dbReference type="PANTHER" id="PTHR43776:SF7">
    <property type="entry name" value="D,D-DIPEPTIDE TRANSPORT ATP-BINDING PROTEIN DDPF-RELATED"/>
    <property type="match status" value="1"/>
</dbReference>
<keyword evidence="4 6" id="KW-0067">ATP-binding</keyword>
<evidence type="ECO:0000259" key="5">
    <source>
        <dbReference type="PROSITE" id="PS50893"/>
    </source>
</evidence>
<reference evidence="6" key="1">
    <citation type="submission" date="2022-01" db="EMBL/GenBank/DDBJ databases">
        <title>Genome-Based Taxonomic Classification of the Phylum Actinobacteria.</title>
        <authorList>
            <person name="Gao Y."/>
        </authorList>
    </citation>
    <scope>NUCLEOTIDE SEQUENCE</scope>
    <source>
        <strain evidence="6">KLBMP 8922</strain>
    </source>
</reference>
<dbReference type="RefSeq" id="WP_235051439.1">
    <property type="nucleotide sequence ID" value="NZ_JAKFHA010000003.1"/>
</dbReference>
<dbReference type="AlphaFoldDB" id="A0AA41PY27"/>
<dbReference type="Pfam" id="PF00005">
    <property type="entry name" value="ABC_tran"/>
    <property type="match status" value="1"/>
</dbReference>
<dbReference type="InterPro" id="IPR017871">
    <property type="entry name" value="ABC_transporter-like_CS"/>
</dbReference>
<keyword evidence="3" id="KW-0547">Nucleotide-binding</keyword>
<keyword evidence="7" id="KW-1185">Reference proteome</keyword>
<dbReference type="Proteomes" id="UP001165378">
    <property type="component" value="Unassembled WGS sequence"/>
</dbReference>
<evidence type="ECO:0000256" key="3">
    <source>
        <dbReference type="ARBA" id="ARBA00022741"/>
    </source>
</evidence>
<evidence type="ECO:0000313" key="7">
    <source>
        <dbReference type="Proteomes" id="UP001165378"/>
    </source>
</evidence>
<keyword evidence="2" id="KW-0813">Transport</keyword>
<dbReference type="SMART" id="SM00382">
    <property type="entry name" value="AAA"/>
    <property type="match status" value="1"/>
</dbReference>
<comment type="similarity">
    <text evidence="1">Belongs to the ABC transporter superfamily.</text>
</comment>
<dbReference type="SUPFAM" id="SSF52540">
    <property type="entry name" value="P-loop containing nucleoside triphosphate hydrolases"/>
    <property type="match status" value="1"/>
</dbReference>
<dbReference type="PROSITE" id="PS00211">
    <property type="entry name" value="ABC_TRANSPORTER_1"/>
    <property type="match status" value="1"/>
</dbReference>
<evidence type="ECO:0000256" key="4">
    <source>
        <dbReference type="ARBA" id="ARBA00022840"/>
    </source>
</evidence>
<dbReference type="PROSITE" id="PS50893">
    <property type="entry name" value="ABC_TRANSPORTER_2"/>
    <property type="match status" value="1"/>
</dbReference>
<dbReference type="InterPro" id="IPR003593">
    <property type="entry name" value="AAA+_ATPase"/>
</dbReference>